<organism evidence="1 3">
    <name type="scientific">Dehalococcoides mccartyi</name>
    <dbReference type="NCBI Taxonomy" id="61435"/>
    <lineage>
        <taxon>Bacteria</taxon>
        <taxon>Bacillati</taxon>
        <taxon>Chloroflexota</taxon>
        <taxon>Dehalococcoidia</taxon>
        <taxon>Dehalococcoidales</taxon>
        <taxon>Dehalococcoidaceae</taxon>
        <taxon>Dehalococcoides</taxon>
    </lineage>
</organism>
<gene>
    <name evidence="2" type="ORF">C1G86_1120</name>
    <name evidence="1" type="ORF">Dm11a5_1057</name>
</gene>
<evidence type="ECO:0000313" key="2">
    <source>
        <dbReference type="EMBL" id="RAL70246.1"/>
    </source>
</evidence>
<dbReference type="AlphaFoldDB" id="A0A142VAL4"/>
<evidence type="ECO:0000313" key="1">
    <source>
        <dbReference type="EMBL" id="AMU86883.1"/>
    </source>
</evidence>
<evidence type="ECO:0000313" key="3">
    <source>
        <dbReference type="Proteomes" id="UP000076394"/>
    </source>
</evidence>
<dbReference type="OMA" id="GRTKTCE"/>
<sequence length="138" mass="15623">MIILVDNSEALLTDQDISAFNNAENALILNESGIEKWKAYLGYDDIPKLSDGLYSKEFMIKFGGEEICQGKFWSSVSSFSTIGVIITDATLKLDKSFNCIYFQNNYPVNKPLDSAIKSKLLKYFETHNLIIKDYTARV</sequence>
<dbReference type="PATRIC" id="fig|61435.6.peg.501"/>
<proteinExistence type="predicted"/>
<dbReference type="EMBL" id="CP011127">
    <property type="protein sequence ID" value="AMU86883.1"/>
    <property type="molecule type" value="Genomic_DNA"/>
</dbReference>
<dbReference type="Proteomes" id="UP000076394">
    <property type="component" value="Chromosome"/>
</dbReference>
<reference evidence="2 4" key="2">
    <citation type="submission" date="2018-05" db="EMBL/GenBank/DDBJ databases">
        <title>Draft genome sequences of Dehalococcoides mccartyi strains RC and KS.</title>
        <authorList>
            <person name="Higgins S.A."/>
            <person name="Padilla-Crespo E."/>
            <person name="Loeffler F.E."/>
        </authorList>
    </citation>
    <scope>NUCLEOTIDE SEQUENCE [LARGE SCALE GENOMIC DNA]</scope>
    <source>
        <strain evidence="2 4">KS</strain>
    </source>
</reference>
<dbReference type="OrthoDB" id="9977317at2"/>
<reference evidence="1 3" key="1">
    <citation type="submission" date="2015-03" db="EMBL/GenBank/DDBJ databases">
        <title>Genomic characterization of Dehalococcoides mccartyi strain 11a5, an unusal plasmid-containing chloroethene dechlorinator.</title>
        <authorList>
            <person name="Zhao S."/>
            <person name="Ding C."/>
            <person name="He J."/>
        </authorList>
    </citation>
    <scope>NUCLEOTIDE SEQUENCE [LARGE SCALE GENOMIC DNA]</scope>
    <source>
        <strain evidence="1 3">11a5</strain>
    </source>
</reference>
<dbReference type="EMBL" id="QGLD01000011">
    <property type="protein sequence ID" value="RAL70246.1"/>
    <property type="molecule type" value="Genomic_DNA"/>
</dbReference>
<accession>A0A142VAL4</accession>
<evidence type="ECO:0000313" key="4">
    <source>
        <dbReference type="Proteomes" id="UP000248786"/>
    </source>
</evidence>
<name>A0A142VAL4_9CHLR</name>
<dbReference type="Proteomes" id="UP000248786">
    <property type="component" value="Unassembled WGS sequence"/>
</dbReference>
<dbReference type="RefSeq" id="WP_011309591.1">
    <property type="nucleotide sequence ID" value="NZ_AP024514.1"/>
</dbReference>
<protein>
    <submittedName>
        <fullName evidence="1">Uncharacterized protein</fullName>
    </submittedName>
</protein>